<comment type="caution">
    <text evidence="4">The sequence shown here is derived from an EMBL/GenBank/DDBJ whole genome shotgun (WGS) entry which is preliminary data.</text>
</comment>
<accession>A0A8K0X346</accession>
<feature type="region of interest" description="Disordered" evidence="2">
    <location>
        <begin position="649"/>
        <end position="707"/>
    </location>
</feature>
<evidence type="ECO:0000256" key="2">
    <source>
        <dbReference type="SAM" id="MobiDB-lite"/>
    </source>
</evidence>
<sequence>MADQIEAPEVEATAADLSPVSPSPLHSSASVALPALQDTADLLDTMTEMQSPLLQAAVPVPATMPPAAGTLPTTHQSEGLPATIAVTDPANNVDDDAESLDDPYGEQDDGAAASNQVQPNEQEAGDDDYLKSFDSPAQETQEDGVELSSLHADVPKPSGPDTVPTGQQQRNGEKAISPSGQAGLRNAVSTAYTPASSAAPGEASLAAGPQSTEPSHGSQSEDADNAEVDISRLVAEMAGQSSDTTSGPQDATSNLAPTPSSLPPRPPMPQQTADASGTETYQQQLQNQSLLPPPPPTGPAALVNPSERQQVRPGNTNAEYERAWQQFTDDERRYMAEANWDKFPEGTRIFIGNLSSERVSKRDVFDLFYSFGRLAQISLKSAYGFVQYHHVEEADGAMQNLQNAEIKGRKIHLEISKIQKKKGREGRDSREDQGRGSERGGGARNGRDVGPKGGRVDNGQNRRSRDEPRSGRGHSPRHSRDDKHGRDRGYQESQPRGRSRSPPPYGRQTDQYRRRSPTPPNPYARAPMTEDQLQIPRRYGSQVPDVQFLLLQEVGRDFVEWVERAFTTRGLKVDVMFLNPNFPRDAVVQRQVVEGVHGIVDLDMRAHSYGKIPLRVFGQSVGGAARYDDYQGLDPNIAAELISRAKSQAQQAQVQYHHASQPPPQPAYGAGGYGQQYPPQHNGPQQHPAYPSAQPPHGQPAPNGGQSDIERILAQFGNIDGATLQQLVAAVQASSQVPQGAQPQNTQSLDINAILSSLNGSTTSAAPAPASYAPPAYSAAPQQSSGAHPAQHTHAPSVGMPPDSASQVNTIMAQLAKFRQQ</sequence>
<dbReference type="Pfam" id="PF00076">
    <property type="entry name" value="RRM_1"/>
    <property type="match status" value="1"/>
</dbReference>
<dbReference type="GO" id="GO:0003723">
    <property type="term" value="F:RNA binding"/>
    <property type="evidence" value="ECO:0007669"/>
    <property type="project" value="UniProtKB-UniRule"/>
</dbReference>
<dbReference type="InterPro" id="IPR052600">
    <property type="entry name" value="Nuc_rcpt_coact/corep"/>
</dbReference>
<evidence type="ECO:0000259" key="3">
    <source>
        <dbReference type="PROSITE" id="PS50102"/>
    </source>
</evidence>
<feature type="compositionally biased region" description="Low complexity" evidence="2">
    <location>
        <begin position="17"/>
        <end position="27"/>
    </location>
</feature>
<dbReference type="PANTHER" id="PTHR23295">
    <property type="entry name" value="NUCLEAR RECEPTOR COACTIVATOR 5-RELATED"/>
    <property type="match status" value="1"/>
</dbReference>
<evidence type="ECO:0000256" key="1">
    <source>
        <dbReference type="PROSITE-ProRule" id="PRU00176"/>
    </source>
</evidence>
<organism evidence="4 5">
    <name type="scientific">Plectosphaerella cucumerina</name>
    <dbReference type="NCBI Taxonomy" id="40658"/>
    <lineage>
        <taxon>Eukaryota</taxon>
        <taxon>Fungi</taxon>
        <taxon>Dikarya</taxon>
        <taxon>Ascomycota</taxon>
        <taxon>Pezizomycotina</taxon>
        <taxon>Sordariomycetes</taxon>
        <taxon>Hypocreomycetidae</taxon>
        <taxon>Glomerellales</taxon>
        <taxon>Plectosphaerellaceae</taxon>
        <taxon>Plectosphaerella</taxon>
    </lineage>
</organism>
<feature type="domain" description="RRM" evidence="3">
    <location>
        <begin position="347"/>
        <end position="418"/>
    </location>
</feature>
<dbReference type="InterPro" id="IPR035979">
    <property type="entry name" value="RBD_domain_sf"/>
</dbReference>
<protein>
    <submittedName>
        <fullName evidence="4">RNA recognition domain-containing protein</fullName>
    </submittedName>
</protein>
<feature type="region of interest" description="Disordered" evidence="2">
    <location>
        <begin position="761"/>
        <end position="806"/>
    </location>
</feature>
<dbReference type="Proteomes" id="UP000813385">
    <property type="component" value="Unassembled WGS sequence"/>
</dbReference>
<feature type="compositionally biased region" description="Low complexity" evidence="2">
    <location>
        <begin position="675"/>
        <end position="689"/>
    </location>
</feature>
<dbReference type="SMART" id="SM00360">
    <property type="entry name" value="RRM"/>
    <property type="match status" value="1"/>
</dbReference>
<dbReference type="PANTHER" id="PTHR23295:SF6">
    <property type="entry name" value="NEOSIN, ISOFORM A"/>
    <property type="match status" value="1"/>
</dbReference>
<feature type="compositionally biased region" description="Low complexity" evidence="2">
    <location>
        <begin position="649"/>
        <end position="660"/>
    </location>
</feature>
<keyword evidence="5" id="KW-1185">Reference proteome</keyword>
<dbReference type="PROSITE" id="PS50102">
    <property type="entry name" value="RRM"/>
    <property type="match status" value="1"/>
</dbReference>
<dbReference type="Gene3D" id="3.30.70.330">
    <property type="match status" value="1"/>
</dbReference>
<feature type="compositionally biased region" description="Basic and acidic residues" evidence="2">
    <location>
        <begin position="478"/>
        <end position="490"/>
    </location>
</feature>
<feature type="compositionally biased region" description="Pro residues" evidence="2">
    <location>
        <begin position="260"/>
        <end position="269"/>
    </location>
</feature>
<feature type="compositionally biased region" description="Basic and acidic residues" evidence="2">
    <location>
        <begin position="425"/>
        <end position="438"/>
    </location>
</feature>
<feature type="compositionally biased region" description="Polar residues" evidence="2">
    <location>
        <begin position="209"/>
        <end position="220"/>
    </location>
</feature>
<feature type="compositionally biased region" description="Polar residues" evidence="2">
    <location>
        <begin position="306"/>
        <end position="317"/>
    </location>
</feature>
<dbReference type="OrthoDB" id="10044938at2759"/>
<dbReference type="SUPFAM" id="SSF54928">
    <property type="entry name" value="RNA-binding domain, RBD"/>
    <property type="match status" value="1"/>
</dbReference>
<feature type="compositionally biased region" description="Low complexity" evidence="2">
    <location>
        <begin position="187"/>
        <end position="200"/>
    </location>
</feature>
<dbReference type="EMBL" id="JAGPXD010000003">
    <property type="protein sequence ID" value="KAH7362292.1"/>
    <property type="molecule type" value="Genomic_DNA"/>
</dbReference>
<dbReference type="InterPro" id="IPR012677">
    <property type="entry name" value="Nucleotide-bd_a/b_plait_sf"/>
</dbReference>
<feature type="region of interest" description="Disordered" evidence="2">
    <location>
        <begin position="64"/>
        <end position="317"/>
    </location>
</feature>
<gene>
    <name evidence="4" type="ORF">B0T11DRAFT_339138</name>
</gene>
<feature type="region of interest" description="Disordered" evidence="2">
    <location>
        <begin position="415"/>
        <end position="527"/>
    </location>
</feature>
<feature type="compositionally biased region" description="Acidic residues" evidence="2">
    <location>
        <begin position="93"/>
        <end position="109"/>
    </location>
</feature>
<reference evidence="4" key="1">
    <citation type="journal article" date="2021" name="Nat. Commun.">
        <title>Genetic determinants of endophytism in the Arabidopsis root mycobiome.</title>
        <authorList>
            <person name="Mesny F."/>
            <person name="Miyauchi S."/>
            <person name="Thiergart T."/>
            <person name="Pickel B."/>
            <person name="Atanasova L."/>
            <person name="Karlsson M."/>
            <person name="Huettel B."/>
            <person name="Barry K.W."/>
            <person name="Haridas S."/>
            <person name="Chen C."/>
            <person name="Bauer D."/>
            <person name="Andreopoulos W."/>
            <person name="Pangilinan J."/>
            <person name="LaButti K."/>
            <person name="Riley R."/>
            <person name="Lipzen A."/>
            <person name="Clum A."/>
            <person name="Drula E."/>
            <person name="Henrissat B."/>
            <person name="Kohler A."/>
            <person name="Grigoriev I.V."/>
            <person name="Martin F.M."/>
            <person name="Hacquard S."/>
        </authorList>
    </citation>
    <scope>NUCLEOTIDE SEQUENCE</scope>
    <source>
        <strain evidence="4">MPI-CAGE-AT-0016</strain>
    </source>
</reference>
<feature type="compositionally biased region" description="Low complexity" evidence="2">
    <location>
        <begin position="761"/>
        <end position="787"/>
    </location>
</feature>
<proteinExistence type="predicted"/>
<feature type="compositionally biased region" description="Polar residues" evidence="2">
    <location>
        <begin position="239"/>
        <end position="254"/>
    </location>
</feature>
<keyword evidence="1" id="KW-0694">RNA-binding</keyword>
<evidence type="ECO:0000313" key="4">
    <source>
        <dbReference type="EMBL" id="KAH7362292.1"/>
    </source>
</evidence>
<feature type="region of interest" description="Disordered" evidence="2">
    <location>
        <begin position="1"/>
        <end position="27"/>
    </location>
</feature>
<dbReference type="InterPro" id="IPR000504">
    <property type="entry name" value="RRM_dom"/>
</dbReference>
<evidence type="ECO:0000313" key="5">
    <source>
        <dbReference type="Proteomes" id="UP000813385"/>
    </source>
</evidence>
<name>A0A8K0X346_9PEZI</name>
<dbReference type="AlphaFoldDB" id="A0A8K0X346"/>